<keyword evidence="4" id="KW-0443">Lipid metabolism</keyword>
<keyword evidence="7" id="KW-1185">Reference proteome</keyword>
<dbReference type="InterPro" id="IPR007053">
    <property type="entry name" value="LRAT_dom"/>
</dbReference>
<dbReference type="PANTHER" id="PTHR13943">
    <property type="entry name" value="HRAS-LIKE SUPPRESSOR - RELATED"/>
    <property type="match status" value="1"/>
</dbReference>
<dbReference type="GO" id="GO:0004623">
    <property type="term" value="F:phospholipase A2 activity"/>
    <property type="evidence" value="ECO:0007669"/>
    <property type="project" value="TreeGrafter"/>
</dbReference>
<dbReference type="GO" id="GO:0008970">
    <property type="term" value="F:phospholipase A1 activity"/>
    <property type="evidence" value="ECO:0007669"/>
    <property type="project" value="TreeGrafter"/>
</dbReference>
<comment type="similarity">
    <text evidence="1">Belongs to the H-rev107 family.</text>
</comment>
<evidence type="ECO:0000313" key="7">
    <source>
        <dbReference type="Proteomes" id="UP000887568"/>
    </source>
</evidence>
<keyword evidence="2" id="KW-0808">Transferase</keyword>
<dbReference type="PROSITE" id="PS51934">
    <property type="entry name" value="LRAT"/>
    <property type="match status" value="1"/>
</dbReference>
<dbReference type="EnsemblMetazoa" id="XM_038205919.1">
    <property type="protein sequence ID" value="XP_038061847.1"/>
    <property type="gene ID" value="LOC119732416"/>
</dbReference>
<dbReference type="GeneID" id="119732416"/>
<evidence type="ECO:0000256" key="3">
    <source>
        <dbReference type="ARBA" id="ARBA00022801"/>
    </source>
</evidence>
<sequence length="184" mass="20611">MAKKNNFGIVGDWHLPSFPDITALEDELCPGDRLEFDFGIYAHWGIYVGRYQDMRHAVIHFGMFEKRATFSKKKISGSAFAAGQKPEIRADTIGMILGGSGKVRINNSRDLKVEHLDPDVIIETATTMHRDKTPIDYNLIENNCEHFVNLCRYDKPHSQQAEDLVIGALGLFVGGAIAGEYLKL</sequence>
<accession>A0A914ADF7</accession>
<feature type="domain" description="LRAT" evidence="5">
    <location>
        <begin position="33"/>
        <end position="160"/>
    </location>
</feature>
<dbReference type="GO" id="GO:0005737">
    <property type="term" value="C:cytoplasm"/>
    <property type="evidence" value="ECO:0007669"/>
    <property type="project" value="TreeGrafter"/>
</dbReference>
<dbReference type="GO" id="GO:0070292">
    <property type="term" value="P:N-acylphosphatidylethanolamine metabolic process"/>
    <property type="evidence" value="ECO:0007669"/>
    <property type="project" value="TreeGrafter"/>
</dbReference>
<evidence type="ECO:0000259" key="5">
    <source>
        <dbReference type="PROSITE" id="PS51934"/>
    </source>
</evidence>
<dbReference type="Proteomes" id="UP000887568">
    <property type="component" value="Unplaced"/>
</dbReference>
<dbReference type="RefSeq" id="XP_038061847.1">
    <property type="nucleotide sequence ID" value="XM_038205919.1"/>
</dbReference>
<dbReference type="GO" id="GO:0016410">
    <property type="term" value="F:N-acyltransferase activity"/>
    <property type="evidence" value="ECO:0007669"/>
    <property type="project" value="TreeGrafter"/>
</dbReference>
<dbReference type="OrthoDB" id="421951at2759"/>
<dbReference type="PANTHER" id="PTHR13943:SF77">
    <property type="entry name" value="LRAT DOMAIN-CONTAINING PROTEIN"/>
    <property type="match status" value="1"/>
</dbReference>
<evidence type="ECO:0000313" key="6">
    <source>
        <dbReference type="EnsemblMetazoa" id="XP_038061847.1"/>
    </source>
</evidence>
<protein>
    <recommendedName>
        <fullName evidence="5">LRAT domain-containing protein</fullName>
    </recommendedName>
</protein>
<dbReference type="Pfam" id="PF04970">
    <property type="entry name" value="LRAT"/>
    <property type="match status" value="1"/>
</dbReference>
<proteinExistence type="inferred from homology"/>
<reference evidence="6" key="1">
    <citation type="submission" date="2022-11" db="UniProtKB">
        <authorList>
            <consortium name="EnsemblMetazoa"/>
        </authorList>
    </citation>
    <scope>IDENTIFICATION</scope>
</reference>
<evidence type="ECO:0000256" key="1">
    <source>
        <dbReference type="ARBA" id="ARBA00007824"/>
    </source>
</evidence>
<keyword evidence="3" id="KW-0378">Hydrolase</keyword>
<evidence type="ECO:0000256" key="4">
    <source>
        <dbReference type="ARBA" id="ARBA00023098"/>
    </source>
</evidence>
<evidence type="ECO:0000256" key="2">
    <source>
        <dbReference type="ARBA" id="ARBA00022679"/>
    </source>
</evidence>
<dbReference type="Gene3D" id="3.90.1720.10">
    <property type="entry name" value="endopeptidase domain like (from Nostoc punctiforme)"/>
    <property type="match status" value="1"/>
</dbReference>
<dbReference type="InterPro" id="IPR051496">
    <property type="entry name" value="H-rev107_PLA/AT"/>
</dbReference>
<dbReference type="OMA" id="MSRNCER"/>
<dbReference type="AlphaFoldDB" id="A0A914ADF7"/>
<name>A0A914ADF7_PATMI</name>
<organism evidence="6 7">
    <name type="scientific">Patiria miniata</name>
    <name type="common">Bat star</name>
    <name type="synonym">Asterina miniata</name>
    <dbReference type="NCBI Taxonomy" id="46514"/>
    <lineage>
        <taxon>Eukaryota</taxon>
        <taxon>Metazoa</taxon>
        <taxon>Echinodermata</taxon>
        <taxon>Eleutherozoa</taxon>
        <taxon>Asterozoa</taxon>
        <taxon>Asteroidea</taxon>
        <taxon>Valvatacea</taxon>
        <taxon>Valvatida</taxon>
        <taxon>Asterinidae</taxon>
        <taxon>Patiria</taxon>
    </lineage>
</organism>